<dbReference type="Proteomes" id="UP001157017">
    <property type="component" value="Unassembled WGS sequence"/>
</dbReference>
<gene>
    <name evidence="1" type="ORF">GCM10025868_02910</name>
</gene>
<comment type="caution">
    <text evidence="1">The sequence shown here is derived from an EMBL/GenBank/DDBJ whole genome shotgun (WGS) entry which is preliminary data.</text>
</comment>
<evidence type="ECO:0008006" key="3">
    <source>
        <dbReference type="Google" id="ProtNLM"/>
    </source>
</evidence>
<evidence type="ECO:0000313" key="1">
    <source>
        <dbReference type="EMBL" id="GMA85041.1"/>
    </source>
</evidence>
<name>A0ABQ6JE36_9ACTN</name>
<sequence>MACRTPGSTSRLAFTGHGKATVADPVSTKGLRNLDGFGTPTVQDGRLTTTVDVDGAKRLRTVSDFDKQLPLTVSAIYLLDGEQVLPKDVVGRTGDLEVRYTVRNVTAKPQSVAYDDGTGKRVTKEVPVVIPMVGSLTTTLPAQFTDVASPQASVAGDGRGGTSLTFTMTLFGPIGAPEASFGYTARIRDGVVPAATVSALPVSPLDSPSFKGGAASLQVGCGHRRRASPAARARSTPTC</sequence>
<organism evidence="1 2">
    <name type="scientific">Angustibacter aerolatus</name>
    <dbReference type="NCBI Taxonomy" id="1162965"/>
    <lineage>
        <taxon>Bacteria</taxon>
        <taxon>Bacillati</taxon>
        <taxon>Actinomycetota</taxon>
        <taxon>Actinomycetes</taxon>
        <taxon>Kineosporiales</taxon>
        <taxon>Kineosporiaceae</taxon>
    </lineage>
</organism>
<reference evidence="2" key="1">
    <citation type="journal article" date="2019" name="Int. J. Syst. Evol. Microbiol.">
        <title>The Global Catalogue of Microorganisms (GCM) 10K type strain sequencing project: providing services to taxonomists for standard genome sequencing and annotation.</title>
        <authorList>
            <consortium name="The Broad Institute Genomics Platform"/>
            <consortium name="The Broad Institute Genome Sequencing Center for Infectious Disease"/>
            <person name="Wu L."/>
            <person name="Ma J."/>
        </authorList>
    </citation>
    <scope>NUCLEOTIDE SEQUENCE [LARGE SCALE GENOMIC DNA]</scope>
    <source>
        <strain evidence="2">NBRC 108730</strain>
    </source>
</reference>
<evidence type="ECO:0000313" key="2">
    <source>
        <dbReference type="Proteomes" id="UP001157017"/>
    </source>
</evidence>
<keyword evidence="2" id="KW-1185">Reference proteome</keyword>
<dbReference type="EMBL" id="BSUZ01000001">
    <property type="protein sequence ID" value="GMA85041.1"/>
    <property type="molecule type" value="Genomic_DNA"/>
</dbReference>
<accession>A0ABQ6JE36</accession>
<proteinExistence type="predicted"/>
<protein>
    <recommendedName>
        <fullName evidence="3">DUF11 domain-containing protein</fullName>
    </recommendedName>
</protein>